<comment type="subcellular location">
    <subcellularLocation>
        <location evidence="1">Membrane</location>
        <topology evidence="1">Lipid-anchor</topology>
    </subcellularLocation>
</comment>
<evidence type="ECO:0000256" key="2">
    <source>
        <dbReference type="ARBA" id="ARBA00007886"/>
    </source>
</evidence>
<dbReference type="PROSITE" id="PS51257">
    <property type="entry name" value="PROKAR_LIPOPROTEIN"/>
    <property type="match status" value="1"/>
</dbReference>
<evidence type="ECO:0000256" key="5">
    <source>
        <dbReference type="ARBA" id="ARBA00023136"/>
    </source>
</evidence>
<dbReference type="Gene3D" id="3.30.300.210">
    <property type="entry name" value="Nutrient germinant receptor protein C, domain 3"/>
    <property type="match status" value="1"/>
</dbReference>
<proteinExistence type="inferred from homology"/>
<evidence type="ECO:0000256" key="8">
    <source>
        <dbReference type="SAM" id="Phobius"/>
    </source>
</evidence>
<keyword evidence="7" id="KW-0449">Lipoprotein</keyword>
<dbReference type="InterPro" id="IPR008844">
    <property type="entry name" value="Spore_GerAC-like"/>
</dbReference>
<evidence type="ECO:0000313" key="12">
    <source>
        <dbReference type="Proteomes" id="UP000005435"/>
    </source>
</evidence>
<keyword evidence="12" id="KW-1185">Reference proteome</keyword>
<reference evidence="12" key="1">
    <citation type="submission" date="2011-12" db="EMBL/GenBank/DDBJ databases">
        <title>Complete sequence of Clostridium clariflavum DSM 19732.</title>
        <authorList>
            <consortium name="US DOE Joint Genome Institute"/>
            <person name="Lucas S."/>
            <person name="Han J."/>
            <person name="Lapidus A."/>
            <person name="Cheng J.-F."/>
            <person name="Goodwin L."/>
            <person name="Pitluck S."/>
            <person name="Peters L."/>
            <person name="Teshima H."/>
            <person name="Detter J.C."/>
            <person name="Han C."/>
            <person name="Tapia R."/>
            <person name="Land M."/>
            <person name="Hauser L."/>
            <person name="Kyrpides N."/>
            <person name="Ivanova N."/>
            <person name="Pagani I."/>
            <person name="Kitzmiller T."/>
            <person name="Lynd L."/>
            <person name="Izquierdo J."/>
            <person name="Woyke T."/>
        </authorList>
    </citation>
    <scope>NUCLEOTIDE SEQUENCE [LARGE SCALE GENOMIC DNA]</scope>
    <source>
        <strain evidence="12">DSM 19732 / NBRC 101661 / EBR45</strain>
    </source>
</reference>
<keyword evidence="6" id="KW-0564">Palmitate</keyword>
<dbReference type="PANTHER" id="PTHR35789:SF1">
    <property type="entry name" value="SPORE GERMINATION PROTEIN B3"/>
    <property type="match status" value="1"/>
</dbReference>
<dbReference type="OrthoDB" id="9816067at2"/>
<dbReference type="GO" id="GO:0009847">
    <property type="term" value="P:spore germination"/>
    <property type="evidence" value="ECO:0007669"/>
    <property type="project" value="InterPro"/>
</dbReference>
<dbReference type="GO" id="GO:0016020">
    <property type="term" value="C:membrane"/>
    <property type="evidence" value="ECO:0007669"/>
    <property type="project" value="UniProtKB-SubCell"/>
</dbReference>
<dbReference type="InterPro" id="IPR046953">
    <property type="entry name" value="Spore_GerAC-like_C"/>
</dbReference>
<dbReference type="STRING" id="720554.Clocl_1457"/>
<dbReference type="RefSeq" id="WP_014254720.1">
    <property type="nucleotide sequence ID" value="NC_016627.1"/>
</dbReference>
<dbReference type="KEGG" id="ccl:Clocl_1457"/>
<evidence type="ECO:0000256" key="3">
    <source>
        <dbReference type="ARBA" id="ARBA00022544"/>
    </source>
</evidence>
<keyword evidence="8" id="KW-1133">Transmembrane helix</keyword>
<feature type="domain" description="Spore germination GerAC-like C-terminal" evidence="9">
    <location>
        <begin position="249"/>
        <end position="416"/>
    </location>
</feature>
<keyword evidence="5 8" id="KW-0472">Membrane</keyword>
<dbReference type="AlphaFoldDB" id="G8M1D1"/>
<dbReference type="eggNOG" id="ENOG502Z849">
    <property type="taxonomic scope" value="Bacteria"/>
</dbReference>
<dbReference type="Pfam" id="PF25198">
    <property type="entry name" value="Spore_GerAC_N"/>
    <property type="match status" value="1"/>
</dbReference>
<comment type="similarity">
    <text evidence="2">Belongs to the GerABKC lipoprotein family.</text>
</comment>
<feature type="domain" description="Spore germination protein N-terminal" evidence="10">
    <location>
        <begin position="26"/>
        <end position="199"/>
    </location>
</feature>
<sequence precursor="true">MAVKYRIFAFILIVILQCIILTGCFDKREPDDMAYPIALGFDKGSTNELRMTMQIAVPTNIAGGESGGGGDGESSSTVIAVETPSIYSGLNMLNSFISKQINLSHIKVIVFSQEIAQEGISKYLHAMIRNREFRPNVSIIVSRCSAEEFIDAVKPKLETNPAKYYELLLDAYRYTGFTTDTQLIDFYNKSERSSIQPVAVLADVSKYKSSDEFDLSSSTYKEKGRSFPLEGDFKAGDLPKLGGLNIEIMGLAIFDGGKMVGELDGEETSYNLMVEGKFNSMYFTMPDPIKKDDLVVLQLRRSRLTEKKVEMIGDKPKLIVKVHLEGDILSVQSGINYESGENVKLLQSATEAYIKDGIIKYLDKSTKVFKTDTNGFGNKVKGKFLTWQEWQEFDWLSKYKEATYDVEVDVAIRRPGLIVRTVTEVRSNK</sequence>
<accession>G8M1D1</accession>
<evidence type="ECO:0000313" key="11">
    <source>
        <dbReference type="EMBL" id="AEV68107.1"/>
    </source>
</evidence>
<organism evidence="11 12">
    <name type="scientific">Acetivibrio clariflavus (strain DSM 19732 / NBRC 101661 / EBR45)</name>
    <name type="common">Clostridium clariflavum</name>
    <dbReference type="NCBI Taxonomy" id="720554"/>
    <lineage>
        <taxon>Bacteria</taxon>
        <taxon>Bacillati</taxon>
        <taxon>Bacillota</taxon>
        <taxon>Clostridia</taxon>
        <taxon>Eubacteriales</taxon>
        <taxon>Oscillospiraceae</taxon>
        <taxon>Acetivibrio</taxon>
    </lineage>
</organism>
<dbReference type="Pfam" id="PF05504">
    <property type="entry name" value="Spore_GerAC"/>
    <property type="match status" value="1"/>
</dbReference>
<dbReference type="NCBIfam" id="TIGR02887">
    <property type="entry name" value="spore_ger_x_C"/>
    <property type="match status" value="1"/>
</dbReference>
<evidence type="ECO:0000256" key="7">
    <source>
        <dbReference type="ARBA" id="ARBA00023288"/>
    </source>
</evidence>
<dbReference type="HOGENOM" id="CLU_051140_0_2_9"/>
<protein>
    <submittedName>
        <fullName evidence="11">Germination protein, Ger(X)C family</fullName>
    </submittedName>
</protein>
<gene>
    <name evidence="11" type="ordered locus">Clocl_1457</name>
</gene>
<name>G8M1D1_ACECE</name>
<evidence type="ECO:0000256" key="1">
    <source>
        <dbReference type="ARBA" id="ARBA00004635"/>
    </source>
</evidence>
<keyword evidence="8" id="KW-0812">Transmembrane</keyword>
<evidence type="ECO:0000259" key="9">
    <source>
        <dbReference type="Pfam" id="PF05504"/>
    </source>
</evidence>
<dbReference type="InterPro" id="IPR057336">
    <property type="entry name" value="GerAC_N"/>
</dbReference>
<keyword evidence="4" id="KW-0732">Signal</keyword>
<dbReference type="EMBL" id="CP003065">
    <property type="protein sequence ID" value="AEV68107.1"/>
    <property type="molecule type" value="Genomic_DNA"/>
</dbReference>
<dbReference type="PANTHER" id="PTHR35789">
    <property type="entry name" value="SPORE GERMINATION PROTEIN B3"/>
    <property type="match status" value="1"/>
</dbReference>
<evidence type="ECO:0000259" key="10">
    <source>
        <dbReference type="Pfam" id="PF25198"/>
    </source>
</evidence>
<dbReference type="Proteomes" id="UP000005435">
    <property type="component" value="Chromosome"/>
</dbReference>
<keyword evidence="3" id="KW-0309">Germination</keyword>
<evidence type="ECO:0000256" key="6">
    <source>
        <dbReference type="ARBA" id="ARBA00023139"/>
    </source>
</evidence>
<evidence type="ECO:0000256" key="4">
    <source>
        <dbReference type="ARBA" id="ARBA00022729"/>
    </source>
</evidence>
<reference evidence="11 12" key="2">
    <citation type="journal article" date="2012" name="Stand. Genomic Sci.">
        <title>Complete Genome Sequence of Clostridium clariflavum DSM 19732.</title>
        <authorList>
            <person name="Izquierdo J.A."/>
            <person name="Goodwin L."/>
            <person name="Davenport K.W."/>
            <person name="Teshima H."/>
            <person name="Bruce D."/>
            <person name="Detter C."/>
            <person name="Tapia R."/>
            <person name="Han S."/>
            <person name="Land M."/>
            <person name="Hauser L."/>
            <person name="Jeffries C.D."/>
            <person name="Han J."/>
            <person name="Pitluck S."/>
            <person name="Nolan M."/>
            <person name="Chen A."/>
            <person name="Huntemann M."/>
            <person name="Mavromatis K."/>
            <person name="Mikhailova N."/>
            <person name="Liolios K."/>
            <person name="Woyke T."/>
            <person name="Lynd L.R."/>
        </authorList>
    </citation>
    <scope>NUCLEOTIDE SEQUENCE [LARGE SCALE GENOMIC DNA]</scope>
    <source>
        <strain evidence="12">DSM 19732 / NBRC 101661 / EBR45</strain>
    </source>
</reference>
<feature type="transmembrane region" description="Helical" evidence="8">
    <location>
        <begin position="6"/>
        <end position="25"/>
    </location>
</feature>
<dbReference type="InterPro" id="IPR038501">
    <property type="entry name" value="Spore_GerAC_C_sf"/>
</dbReference>